<keyword evidence="4" id="KW-1003">Cell membrane</keyword>
<feature type="domain" description="Major facilitator superfamily (MFS) profile" evidence="9">
    <location>
        <begin position="39"/>
        <end position="426"/>
    </location>
</feature>
<dbReference type="PROSITE" id="PS50850">
    <property type="entry name" value="MFS"/>
    <property type="match status" value="1"/>
</dbReference>
<feature type="transmembrane region" description="Helical" evidence="8">
    <location>
        <begin position="244"/>
        <end position="269"/>
    </location>
</feature>
<gene>
    <name evidence="10" type="ORF">GA0070611_1264</name>
</gene>
<name>A0A1A8Z9A3_9ACTN</name>
<evidence type="ECO:0000256" key="5">
    <source>
        <dbReference type="ARBA" id="ARBA00022692"/>
    </source>
</evidence>
<dbReference type="STRING" id="261654.GA0070611_1264"/>
<evidence type="ECO:0000259" key="9">
    <source>
        <dbReference type="PROSITE" id="PS50850"/>
    </source>
</evidence>
<feature type="transmembrane region" description="Helical" evidence="8">
    <location>
        <begin position="132"/>
        <end position="153"/>
    </location>
</feature>
<dbReference type="FunFam" id="1.20.1720.10:FF:000005">
    <property type="entry name" value="Bcr/CflA family efflux transporter"/>
    <property type="match status" value="1"/>
</dbReference>
<evidence type="ECO:0000256" key="1">
    <source>
        <dbReference type="ARBA" id="ARBA00004651"/>
    </source>
</evidence>
<dbReference type="SUPFAM" id="SSF103473">
    <property type="entry name" value="MFS general substrate transporter"/>
    <property type="match status" value="1"/>
</dbReference>
<reference evidence="11" key="1">
    <citation type="submission" date="2016-06" db="EMBL/GenBank/DDBJ databases">
        <authorList>
            <person name="Varghese N."/>
            <person name="Submissions Spin"/>
        </authorList>
    </citation>
    <scope>NUCLEOTIDE SEQUENCE [LARGE SCALE GENOMIC DNA]</scope>
    <source>
        <strain evidence="11">DSM 44815</strain>
    </source>
</reference>
<comment type="subcellular location">
    <subcellularLocation>
        <location evidence="1">Cell membrane</location>
        <topology evidence="1">Multi-pass membrane protein</topology>
    </subcellularLocation>
</comment>
<feature type="transmembrane region" description="Helical" evidence="8">
    <location>
        <begin position="312"/>
        <end position="331"/>
    </location>
</feature>
<feature type="transmembrane region" description="Helical" evidence="8">
    <location>
        <begin position="399"/>
        <end position="421"/>
    </location>
</feature>
<dbReference type="CDD" id="cd17320">
    <property type="entry name" value="MFS_MdfA_MDR_like"/>
    <property type="match status" value="1"/>
</dbReference>
<dbReference type="Pfam" id="PF07690">
    <property type="entry name" value="MFS_1"/>
    <property type="match status" value="1"/>
</dbReference>
<organism evidence="10 11">
    <name type="scientific">Micromonospora auratinigra</name>
    <dbReference type="NCBI Taxonomy" id="261654"/>
    <lineage>
        <taxon>Bacteria</taxon>
        <taxon>Bacillati</taxon>
        <taxon>Actinomycetota</taxon>
        <taxon>Actinomycetes</taxon>
        <taxon>Micromonosporales</taxon>
        <taxon>Micromonosporaceae</taxon>
        <taxon>Micromonospora</taxon>
    </lineage>
</organism>
<dbReference type="InterPro" id="IPR011701">
    <property type="entry name" value="MFS"/>
</dbReference>
<evidence type="ECO:0000256" key="8">
    <source>
        <dbReference type="SAM" id="Phobius"/>
    </source>
</evidence>
<dbReference type="PANTHER" id="PTHR23502">
    <property type="entry name" value="MAJOR FACILITATOR SUPERFAMILY"/>
    <property type="match status" value="1"/>
</dbReference>
<evidence type="ECO:0000313" key="10">
    <source>
        <dbReference type="EMBL" id="SBT40445.1"/>
    </source>
</evidence>
<dbReference type="InterPro" id="IPR036259">
    <property type="entry name" value="MFS_trans_sf"/>
</dbReference>
<protein>
    <submittedName>
        <fullName evidence="10">MFS transporter, DHA1 family, bicyclomycin/chloramphenicol resistance protein</fullName>
    </submittedName>
</protein>
<accession>A0A1A8Z9A3</accession>
<feature type="transmembrane region" description="Helical" evidence="8">
    <location>
        <begin position="370"/>
        <end position="393"/>
    </location>
</feature>
<dbReference type="NCBIfam" id="TIGR00710">
    <property type="entry name" value="efflux_Bcr_CflA"/>
    <property type="match status" value="1"/>
</dbReference>
<keyword evidence="6 8" id="KW-1133">Transmembrane helix</keyword>
<dbReference type="PATRIC" id="fig|261654.4.peg.1284"/>
<dbReference type="InterPro" id="IPR020846">
    <property type="entry name" value="MFS_dom"/>
</dbReference>
<feature type="transmembrane region" description="Helical" evidence="8">
    <location>
        <begin position="196"/>
        <end position="216"/>
    </location>
</feature>
<feature type="transmembrane region" description="Helical" evidence="8">
    <location>
        <begin position="75"/>
        <end position="95"/>
    </location>
</feature>
<dbReference type="EMBL" id="LT594323">
    <property type="protein sequence ID" value="SBT40445.1"/>
    <property type="molecule type" value="Genomic_DNA"/>
</dbReference>
<comment type="similarity">
    <text evidence="2">Belongs to the major facilitator superfamily. Bcr/CmlA family.</text>
</comment>
<evidence type="ECO:0000256" key="4">
    <source>
        <dbReference type="ARBA" id="ARBA00022475"/>
    </source>
</evidence>
<dbReference type="Gene3D" id="1.20.1720.10">
    <property type="entry name" value="Multidrug resistance protein D"/>
    <property type="match status" value="1"/>
</dbReference>
<evidence type="ECO:0000256" key="6">
    <source>
        <dbReference type="ARBA" id="ARBA00022989"/>
    </source>
</evidence>
<proteinExistence type="inferred from homology"/>
<feature type="transmembrane region" description="Helical" evidence="8">
    <location>
        <begin position="337"/>
        <end position="358"/>
    </location>
</feature>
<feature type="transmembrane region" description="Helical" evidence="8">
    <location>
        <begin position="281"/>
        <end position="300"/>
    </location>
</feature>
<evidence type="ECO:0000256" key="3">
    <source>
        <dbReference type="ARBA" id="ARBA00022448"/>
    </source>
</evidence>
<dbReference type="GO" id="GO:0042910">
    <property type="term" value="F:xenobiotic transmembrane transporter activity"/>
    <property type="evidence" value="ECO:0007669"/>
    <property type="project" value="InterPro"/>
</dbReference>
<keyword evidence="11" id="KW-1185">Reference proteome</keyword>
<dbReference type="InterPro" id="IPR005829">
    <property type="entry name" value="Sugar_transporter_CS"/>
</dbReference>
<dbReference type="GO" id="GO:1990961">
    <property type="term" value="P:xenobiotic detoxification by transmembrane export across the plasma membrane"/>
    <property type="evidence" value="ECO:0007669"/>
    <property type="project" value="InterPro"/>
</dbReference>
<feature type="transmembrane region" description="Helical" evidence="8">
    <location>
        <begin position="107"/>
        <end position="126"/>
    </location>
</feature>
<keyword evidence="7 8" id="KW-0472">Membrane</keyword>
<feature type="transmembrane region" description="Helical" evidence="8">
    <location>
        <begin position="165"/>
        <end position="184"/>
    </location>
</feature>
<evidence type="ECO:0000313" key="11">
    <source>
        <dbReference type="Proteomes" id="UP000199385"/>
    </source>
</evidence>
<feature type="transmembrane region" description="Helical" evidence="8">
    <location>
        <begin position="41"/>
        <end position="63"/>
    </location>
</feature>
<dbReference type="GO" id="GO:0005886">
    <property type="term" value="C:plasma membrane"/>
    <property type="evidence" value="ECO:0007669"/>
    <property type="project" value="UniProtKB-SubCell"/>
</dbReference>
<keyword evidence="3" id="KW-0813">Transport</keyword>
<evidence type="ECO:0000256" key="7">
    <source>
        <dbReference type="ARBA" id="ARBA00023136"/>
    </source>
</evidence>
<keyword evidence="5 8" id="KW-0812">Transmembrane</keyword>
<dbReference type="PROSITE" id="PS00216">
    <property type="entry name" value="SUGAR_TRANSPORT_1"/>
    <property type="match status" value="1"/>
</dbReference>
<dbReference type="PANTHER" id="PTHR23502:SF132">
    <property type="entry name" value="POLYAMINE TRANSPORTER 2-RELATED"/>
    <property type="match status" value="1"/>
</dbReference>
<sequence length="439" mass="43981">MSAAGDLLPGVSPAKTPTVTAVAAPTDTPGDLMGARQRARLVLVLGSLIAIGPLTIDMYLPALPAITTDLHTTSAAVQLTLTGTLAGLALGQLLIGPLSDAVGRRAPLLAGIALHVVASVLCVVAPNVTTVGVLRVLQGLGVAAASVVATAVVRDLFSGAAFARLFSRLMLVMGAAPILAPTLGSGLLRWSDWRGVFAALAVFGVLLATVAAFGLAETLPPARRRRGGVGATVRDYRALLRDRTFVGLVLVTGLAMAALFAYVAGSSFVFQQQYGLDEQEFGVAFGAGAVGLIGATQWNVRLLRRYTPQRILVVALTIGSLAGLVLLGFAATNIGGLPAVLASLWVVLAAAGLALPNAPALALSRHGEAAGTAAALLGAVQFGVGALAAPLVGVLGTGALAMASVVAGGMLAAVTVLLVGVRPARLAELSADPAVVAAH</sequence>
<dbReference type="InterPro" id="IPR004812">
    <property type="entry name" value="Efflux_drug-R_Bcr/CmlA"/>
</dbReference>
<dbReference type="AlphaFoldDB" id="A0A1A8Z9A3"/>
<dbReference type="Proteomes" id="UP000199385">
    <property type="component" value="Chromosome I"/>
</dbReference>
<evidence type="ECO:0000256" key="2">
    <source>
        <dbReference type="ARBA" id="ARBA00006236"/>
    </source>
</evidence>